<dbReference type="Proteomes" id="UP000678513">
    <property type="component" value="Chromosome"/>
</dbReference>
<name>A0ABX7Y6X9_9ACTN</name>
<keyword evidence="4" id="KW-1185">Reference proteome</keyword>
<evidence type="ECO:0000256" key="2">
    <source>
        <dbReference type="SAM" id="Phobius"/>
    </source>
</evidence>
<dbReference type="Gene3D" id="1.10.287.1490">
    <property type="match status" value="1"/>
</dbReference>
<proteinExistence type="predicted"/>
<keyword evidence="2" id="KW-0812">Transmembrane</keyword>
<dbReference type="RefSeq" id="WP_212324865.1">
    <property type="nucleotide sequence ID" value="NZ_AP024463.1"/>
</dbReference>
<dbReference type="EMBL" id="CP072384">
    <property type="protein sequence ID" value="QUC08629.1"/>
    <property type="molecule type" value="Genomic_DNA"/>
</dbReference>
<feature type="transmembrane region" description="Helical" evidence="2">
    <location>
        <begin position="15"/>
        <end position="36"/>
    </location>
</feature>
<evidence type="ECO:0000313" key="4">
    <source>
        <dbReference type="Proteomes" id="UP000678513"/>
    </source>
</evidence>
<keyword evidence="2" id="KW-1133">Transmembrane helix</keyword>
<protein>
    <submittedName>
        <fullName evidence="3">Uncharacterized protein</fullName>
    </submittedName>
</protein>
<feature type="transmembrane region" description="Helical" evidence="2">
    <location>
        <begin position="42"/>
        <end position="60"/>
    </location>
</feature>
<accession>A0ABX7Y6X9</accession>
<feature type="coiled-coil region" evidence="1">
    <location>
        <begin position="93"/>
        <end position="176"/>
    </location>
</feature>
<organism evidence="3 4">
    <name type="scientific">Arachnia rubra</name>
    <dbReference type="NCBI Taxonomy" id="1547448"/>
    <lineage>
        <taxon>Bacteria</taxon>
        <taxon>Bacillati</taxon>
        <taxon>Actinomycetota</taxon>
        <taxon>Actinomycetes</taxon>
        <taxon>Propionibacteriales</taxon>
        <taxon>Propionibacteriaceae</taxon>
        <taxon>Arachnia</taxon>
    </lineage>
</organism>
<evidence type="ECO:0000313" key="3">
    <source>
        <dbReference type="EMBL" id="QUC08629.1"/>
    </source>
</evidence>
<keyword evidence="2" id="KW-0472">Membrane</keyword>
<keyword evidence="1" id="KW-0175">Coiled coil</keyword>
<sequence length="220" mass="24669">MSGRHVAKSSSERSIAIGILSIGSLAVLGSLLGGIWVVRAGAVVAVVMAVVAVSVAWMELKREREEHREEIKRQVAIRVEQAERHHAESIAMIDRFNERAQNLKSMIAKLRRQLGAANSELSTMRGNSAWLRGEVAERQSRIDALEAKIAELEERLVAEEEARQEIEQEIEESSNIVELPRYAKGEEAIELWISDDEHPTMVDLAKLNMAHYDEPVRKEA</sequence>
<evidence type="ECO:0000256" key="1">
    <source>
        <dbReference type="SAM" id="Coils"/>
    </source>
</evidence>
<gene>
    <name evidence="3" type="ORF">J5A65_02450</name>
</gene>
<reference evidence="3 4" key="1">
    <citation type="submission" date="2021-03" db="EMBL/GenBank/DDBJ databases">
        <title>Human Oral Microbial Genomes.</title>
        <authorList>
            <person name="Johnston C.D."/>
            <person name="Chen T."/>
            <person name="Dewhirst F.E."/>
        </authorList>
    </citation>
    <scope>NUCLEOTIDE SEQUENCE [LARGE SCALE GENOMIC DNA]</scope>
    <source>
        <strain evidence="3 4">DSMZ 100122</strain>
    </source>
</reference>